<evidence type="ECO:0000256" key="1">
    <source>
        <dbReference type="SAM" id="Phobius"/>
    </source>
</evidence>
<sequence length="230" mass="25395">MDIAADHHKPLFLSIFSGSLFAARPPPWYLLLLLFTILALFTVQTANRSSSSSSFNFPFMSIPQNHDRLHSVTHDKSCADFFSGVGAVRSTVVSITDFGGVGDGITSNTAAFHRAIRYLEERGGESQLNIPSGRWLTGSFNLTSNFTLFLQQGAVILGSQDQNEWPIIEPLPSYGRGRERLGGRHISLIHGDGLTNVIITGWQMCYISFSAITYHHCNWTLNTQSNSSLL</sequence>
<dbReference type="PANTHER" id="PTHR31339">
    <property type="entry name" value="PECTIN LYASE-RELATED"/>
    <property type="match status" value="1"/>
</dbReference>
<dbReference type="EnsemblPlants" id="Kaladp0048s0117.1.v1.1">
    <property type="protein sequence ID" value="Kaladp0048s0117.1.v1.1"/>
    <property type="gene ID" value="Kaladp0048s0117.v1.1"/>
</dbReference>
<dbReference type="SUPFAM" id="SSF51126">
    <property type="entry name" value="Pectin lyase-like"/>
    <property type="match status" value="1"/>
</dbReference>
<keyword evidence="1" id="KW-1133">Transmembrane helix</keyword>
<proteinExistence type="predicted"/>
<dbReference type="Gene3D" id="2.160.20.10">
    <property type="entry name" value="Single-stranded right-handed beta-helix, Pectin lyase-like"/>
    <property type="match status" value="1"/>
</dbReference>
<reference evidence="2" key="1">
    <citation type="submission" date="2021-01" db="UniProtKB">
        <authorList>
            <consortium name="EnsemblPlants"/>
        </authorList>
    </citation>
    <scope>IDENTIFICATION</scope>
</reference>
<dbReference type="PANTHER" id="PTHR31339:SF4">
    <property type="entry name" value="PECTIN LYASE-LIKE SUPERFAMILY PROTEIN"/>
    <property type="match status" value="1"/>
</dbReference>
<organism evidence="2 3">
    <name type="scientific">Kalanchoe fedtschenkoi</name>
    <name type="common">Lavender scallops</name>
    <name type="synonym">South American air plant</name>
    <dbReference type="NCBI Taxonomy" id="63787"/>
    <lineage>
        <taxon>Eukaryota</taxon>
        <taxon>Viridiplantae</taxon>
        <taxon>Streptophyta</taxon>
        <taxon>Embryophyta</taxon>
        <taxon>Tracheophyta</taxon>
        <taxon>Spermatophyta</taxon>
        <taxon>Magnoliopsida</taxon>
        <taxon>eudicotyledons</taxon>
        <taxon>Gunneridae</taxon>
        <taxon>Pentapetalae</taxon>
        <taxon>Saxifragales</taxon>
        <taxon>Crassulaceae</taxon>
        <taxon>Kalanchoe</taxon>
    </lineage>
</organism>
<keyword evidence="1" id="KW-0812">Transmembrane</keyword>
<evidence type="ECO:0000313" key="3">
    <source>
        <dbReference type="Proteomes" id="UP000594263"/>
    </source>
</evidence>
<keyword evidence="1" id="KW-0472">Membrane</keyword>
<dbReference type="Gramene" id="Kaladp0048s0117.1.v1.1">
    <property type="protein sequence ID" value="Kaladp0048s0117.1.v1.1"/>
    <property type="gene ID" value="Kaladp0048s0117.v1.1"/>
</dbReference>
<accession>A0A7N0TXZ3</accession>
<dbReference type="AlphaFoldDB" id="A0A7N0TXZ3"/>
<feature type="transmembrane region" description="Helical" evidence="1">
    <location>
        <begin position="28"/>
        <end position="46"/>
    </location>
</feature>
<dbReference type="Proteomes" id="UP000594263">
    <property type="component" value="Unplaced"/>
</dbReference>
<name>A0A7N0TXZ3_KALFE</name>
<evidence type="ECO:0000313" key="2">
    <source>
        <dbReference type="EnsemblPlants" id="Kaladp0048s0117.1.v1.1"/>
    </source>
</evidence>
<dbReference type="InterPro" id="IPR012334">
    <property type="entry name" value="Pectin_lyas_fold"/>
</dbReference>
<protein>
    <recommendedName>
        <fullName evidence="4">Polygalacturonase</fullName>
    </recommendedName>
</protein>
<keyword evidence="3" id="KW-1185">Reference proteome</keyword>
<dbReference type="InterPro" id="IPR051801">
    <property type="entry name" value="GH28_Enzymes"/>
</dbReference>
<dbReference type="InterPro" id="IPR011050">
    <property type="entry name" value="Pectin_lyase_fold/virulence"/>
</dbReference>
<evidence type="ECO:0008006" key="4">
    <source>
        <dbReference type="Google" id="ProtNLM"/>
    </source>
</evidence>